<dbReference type="Proteomes" id="UP001190700">
    <property type="component" value="Unassembled WGS sequence"/>
</dbReference>
<accession>A0AAE0LE85</accession>
<evidence type="ECO:0008006" key="3">
    <source>
        <dbReference type="Google" id="ProtNLM"/>
    </source>
</evidence>
<comment type="caution">
    <text evidence="1">The sequence shown here is derived from an EMBL/GenBank/DDBJ whole genome shotgun (WGS) entry which is preliminary data.</text>
</comment>
<sequence length="165" mass="17703">MSKIDELKARAEKGDAGSQSDLGIAYAIGDGAEPDLQQAVYWFRTAADQGNAGAQYNLGGCFATGEGVEQNLTEAARYYELAAEQGLPDSAYCLATCHARGLGAPQDWTLAAKWMKFAKDKGHPGELEDPFEEYQIGNCFALGGSPSTPFPDHSYRHVAGAYTTR</sequence>
<keyword evidence="2" id="KW-1185">Reference proteome</keyword>
<organism evidence="1 2">
    <name type="scientific">Cymbomonas tetramitiformis</name>
    <dbReference type="NCBI Taxonomy" id="36881"/>
    <lineage>
        <taxon>Eukaryota</taxon>
        <taxon>Viridiplantae</taxon>
        <taxon>Chlorophyta</taxon>
        <taxon>Pyramimonadophyceae</taxon>
        <taxon>Pyramimonadales</taxon>
        <taxon>Pyramimonadaceae</taxon>
        <taxon>Cymbomonas</taxon>
    </lineage>
</organism>
<gene>
    <name evidence="1" type="ORF">CYMTET_10225</name>
</gene>
<dbReference type="EMBL" id="LGRX02003584">
    <property type="protein sequence ID" value="KAK3282018.1"/>
    <property type="molecule type" value="Genomic_DNA"/>
</dbReference>
<dbReference type="PANTHER" id="PTHR45011:SF1">
    <property type="entry name" value="DAP3-BINDING CELL DEATH ENHANCER 1"/>
    <property type="match status" value="1"/>
</dbReference>
<reference evidence="1 2" key="1">
    <citation type="journal article" date="2015" name="Genome Biol. Evol.">
        <title>Comparative Genomics of a Bacterivorous Green Alga Reveals Evolutionary Causalities and Consequences of Phago-Mixotrophic Mode of Nutrition.</title>
        <authorList>
            <person name="Burns J.A."/>
            <person name="Paasch A."/>
            <person name="Narechania A."/>
            <person name="Kim E."/>
        </authorList>
    </citation>
    <scope>NUCLEOTIDE SEQUENCE [LARGE SCALE GENOMIC DNA]</scope>
    <source>
        <strain evidence="1 2">PLY_AMNH</strain>
    </source>
</reference>
<dbReference type="SUPFAM" id="SSF81901">
    <property type="entry name" value="HCP-like"/>
    <property type="match status" value="1"/>
</dbReference>
<evidence type="ECO:0000313" key="2">
    <source>
        <dbReference type="Proteomes" id="UP001190700"/>
    </source>
</evidence>
<dbReference type="Pfam" id="PF08238">
    <property type="entry name" value="Sel1"/>
    <property type="match status" value="3"/>
</dbReference>
<dbReference type="InterPro" id="IPR052748">
    <property type="entry name" value="ISR_Activator"/>
</dbReference>
<dbReference type="InterPro" id="IPR006597">
    <property type="entry name" value="Sel1-like"/>
</dbReference>
<evidence type="ECO:0000313" key="1">
    <source>
        <dbReference type="EMBL" id="KAK3282018.1"/>
    </source>
</evidence>
<dbReference type="InterPro" id="IPR011990">
    <property type="entry name" value="TPR-like_helical_dom_sf"/>
</dbReference>
<dbReference type="AlphaFoldDB" id="A0AAE0LE85"/>
<name>A0AAE0LE85_9CHLO</name>
<dbReference type="Gene3D" id="1.25.40.10">
    <property type="entry name" value="Tetratricopeptide repeat domain"/>
    <property type="match status" value="1"/>
</dbReference>
<protein>
    <recommendedName>
        <fullName evidence="3">Sel1 repeat family protein</fullName>
    </recommendedName>
</protein>
<dbReference type="SMART" id="SM00671">
    <property type="entry name" value="SEL1"/>
    <property type="match status" value="3"/>
</dbReference>
<dbReference type="PANTHER" id="PTHR45011">
    <property type="entry name" value="DAP3-BINDING CELL DEATH ENHANCER 1"/>
    <property type="match status" value="1"/>
</dbReference>
<proteinExistence type="predicted"/>